<keyword evidence="9" id="KW-1185">Reference proteome</keyword>
<dbReference type="RefSeq" id="WP_142986334.1">
    <property type="nucleotide sequence ID" value="NZ_FXTD01000004.1"/>
</dbReference>
<dbReference type="Pfam" id="PF00389">
    <property type="entry name" value="2-Hacid_dh"/>
    <property type="match status" value="1"/>
</dbReference>
<dbReference type="PROSITE" id="PS00670">
    <property type="entry name" value="D_2_HYDROXYACID_DH_2"/>
    <property type="match status" value="1"/>
</dbReference>
<evidence type="ECO:0000259" key="6">
    <source>
        <dbReference type="Pfam" id="PF00389"/>
    </source>
</evidence>
<evidence type="ECO:0000259" key="7">
    <source>
        <dbReference type="Pfam" id="PF02826"/>
    </source>
</evidence>
<evidence type="ECO:0000313" key="9">
    <source>
        <dbReference type="Proteomes" id="UP000319712"/>
    </source>
</evidence>
<dbReference type="PANTHER" id="PTHR43761:SF1">
    <property type="entry name" value="D-ISOMER SPECIFIC 2-HYDROXYACID DEHYDROGENASE CATALYTIC DOMAIN-CONTAINING PROTEIN-RELATED"/>
    <property type="match status" value="1"/>
</dbReference>
<dbReference type="EMBL" id="FXTD01000004">
    <property type="protein sequence ID" value="SMO60210.1"/>
    <property type="molecule type" value="Genomic_DNA"/>
</dbReference>
<evidence type="ECO:0000313" key="8">
    <source>
        <dbReference type="EMBL" id="SMO60210.1"/>
    </source>
</evidence>
<dbReference type="Gene3D" id="3.40.50.720">
    <property type="entry name" value="NAD(P)-binding Rossmann-like Domain"/>
    <property type="match status" value="2"/>
</dbReference>
<sequence length="347" mass="36633">MTGPGDADGDDERDRPRVVISDTKLTSLETEREVFGDEVVLTQDPLRSPESVIETDPDAIVIDAGTPMTAAVLEGCSNLRTVVRAGVGVDNVDLAAADAAGVAVSNVPDYGTDEVSAHAVALCASLVRGIPAASADTAAGGWDWQVSAPLSRPAELTVGVVGCGRIGSRTVRKADPQFGEVVVHDPYVPDAEVRDLGAEPVGFDEVLRESDVISVHTPLTPETRAMFDADAFDAMRERGGAESGTILVNTARGEVVDADALIDALDDGTVRSAGLDVLPAEPPANDRLTGRKDVVVTPHIAWYSEESKREVRRKATEEVRRYLRGAEPAYRVDPDAYGVAPAPGSRE</sequence>
<dbReference type="InterPro" id="IPR006139">
    <property type="entry name" value="D-isomer_2_OHA_DH_cat_dom"/>
</dbReference>
<reference evidence="8 9" key="1">
    <citation type="submission" date="2017-05" db="EMBL/GenBank/DDBJ databases">
        <authorList>
            <person name="Varghese N."/>
            <person name="Submissions S."/>
        </authorList>
    </citation>
    <scope>NUCLEOTIDE SEQUENCE [LARGE SCALE GENOMIC DNA]</scope>
    <source>
        <strain evidence="8 9">DSM 19504</strain>
    </source>
</reference>
<dbReference type="OrthoDB" id="34275at2157"/>
<dbReference type="InterPro" id="IPR050418">
    <property type="entry name" value="D-iso_2-hydroxyacid_DH_PdxB"/>
</dbReference>
<evidence type="ECO:0000256" key="2">
    <source>
        <dbReference type="ARBA" id="ARBA00023002"/>
    </source>
</evidence>
<evidence type="ECO:0000256" key="5">
    <source>
        <dbReference type="SAM" id="MobiDB-lite"/>
    </source>
</evidence>
<dbReference type="GO" id="GO:0016616">
    <property type="term" value="F:oxidoreductase activity, acting on the CH-OH group of donors, NAD or NADP as acceptor"/>
    <property type="evidence" value="ECO:0007669"/>
    <property type="project" value="InterPro"/>
</dbReference>
<dbReference type="CDD" id="cd05299">
    <property type="entry name" value="CtBP_dh"/>
    <property type="match status" value="1"/>
</dbReference>
<protein>
    <submittedName>
        <fullName evidence="8">D-3-phosphoglycerate dehydrogenase</fullName>
    </submittedName>
</protein>
<feature type="region of interest" description="Disordered" evidence="5">
    <location>
        <begin position="1"/>
        <end position="21"/>
    </location>
</feature>
<evidence type="ECO:0000256" key="4">
    <source>
        <dbReference type="RuleBase" id="RU003719"/>
    </source>
</evidence>
<feature type="domain" description="D-isomer specific 2-hydroxyacid dehydrogenase catalytic" evidence="6">
    <location>
        <begin position="29"/>
        <end position="332"/>
    </location>
</feature>
<evidence type="ECO:0000256" key="3">
    <source>
        <dbReference type="ARBA" id="ARBA00023027"/>
    </source>
</evidence>
<dbReference type="InterPro" id="IPR006140">
    <property type="entry name" value="D-isomer_DH_NAD-bd"/>
</dbReference>
<organism evidence="8 9">
    <name type="scientific">Halorubrum cibi</name>
    <dbReference type="NCBI Taxonomy" id="413815"/>
    <lineage>
        <taxon>Archaea</taxon>
        <taxon>Methanobacteriati</taxon>
        <taxon>Methanobacteriota</taxon>
        <taxon>Stenosarchaea group</taxon>
        <taxon>Halobacteria</taxon>
        <taxon>Halobacteriales</taxon>
        <taxon>Haloferacaceae</taxon>
        <taxon>Halorubrum</taxon>
    </lineage>
</organism>
<comment type="similarity">
    <text evidence="1 4">Belongs to the D-isomer specific 2-hydroxyacid dehydrogenase family.</text>
</comment>
<dbReference type="Pfam" id="PF02826">
    <property type="entry name" value="2-Hacid_dh_C"/>
    <property type="match status" value="1"/>
</dbReference>
<dbReference type="InterPro" id="IPR043322">
    <property type="entry name" value="CtBP"/>
</dbReference>
<dbReference type="PROSITE" id="PS00065">
    <property type="entry name" value="D_2_HYDROXYACID_DH_1"/>
    <property type="match status" value="1"/>
</dbReference>
<gene>
    <name evidence="8" type="ORF">SAMN06264867_104288</name>
</gene>
<keyword evidence="2 4" id="KW-0560">Oxidoreductase</keyword>
<dbReference type="SUPFAM" id="SSF51735">
    <property type="entry name" value="NAD(P)-binding Rossmann-fold domains"/>
    <property type="match status" value="1"/>
</dbReference>
<dbReference type="GO" id="GO:0051287">
    <property type="term" value="F:NAD binding"/>
    <property type="evidence" value="ECO:0007669"/>
    <property type="project" value="InterPro"/>
</dbReference>
<dbReference type="InterPro" id="IPR029753">
    <property type="entry name" value="D-isomer_DH_CS"/>
</dbReference>
<accession>A0A521CNG3</accession>
<dbReference type="InterPro" id="IPR036291">
    <property type="entry name" value="NAD(P)-bd_dom_sf"/>
</dbReference>
<dbReference type="PANTHER" id="PTHR43761">
    <property type="entry name" value="D-ISOMER SPECIFIC 2-HYDROXYACID DEHYDROGENASE FAMILY PROTEIN (AFU_ORTHOLOGUE AFUA_1G13630)"/>
    <property type="match status" value="1"/>
</dbReference>
<dbReference type="AlphaFoldDB" id="A0A521CNG3"/>
<keyword evidence="3" id="KW-0520">NAD</keyword>
<dbReference type="InterPro" id="IPR029752">
    <property type="entry name" value="D-isomer_DH_CS1"/>
</dbReference>
<dbReference type="Proteomes" id="UP000319712">
    <property type="component" value="Unassembled WGS sequence"/>
</dbReference>
<feature type="domain" description="D-isomer specific 2-hydroxyacid dehydrogenase NAD-binding" evidence="7">
    <location>
        <begin position="121"/>
        <end position="301"/>
    </location>
</feature>
<evidence type="ECO:0000256" key="1">
    <source>
        <dbReference type="ARBA" id="ARBA00005854"/>
    </source>
</evidence>
<proteinExistence type="inferred from homology"/>
<dbReference type="SUPFAM" id="SSF52283">
    <property type="entry name" value="Formate/glycerate dehydrogenase catalytic domain-like"/>
    <property type="match status" value="1"/>
</dbReference>
<name>A0A521CNG3_9EURY</name>
<dbReference type="GO" id="GO:0003714">
    <property type="term" value="F:transcription corepressor activity"/>
    <property type="evidence" value="ECO:0007669"/>
    <property type="project" value="InterPro"/>
</dbReference>